<accession>A0A8J7S8W1</accession>
<gene>
    <name evidence="1" type="ORF">JFN93_24515</name>
</gene>
<keyword evidence="2" id="KW-1185">Reference proteome</keyword>
<comment type="caution">
    <text evidence="1">The sequence shown here is derived from an EMBL/GenBank/DDBJ whole genome shotgun (WGS) entry which is preliminary data.</text>
</comment>
<organism evidence="1 2">
    <name type="scientific">Geomesophilobacter sediminis</name>
    <dbReference type="NCBI Taxonomy" id="2798584"/>
    <lineage>
        <taxon>Bacteria</taxon>
        <taxon>Pseudomonadati</taxon>
        <taxon>Thermodesulfobacteriota</taxon>
        <taxon>Desulfuromonadia</taxon>
        <taxon>Geobacterales</taxon>
        <taxon>Geobacteraceae</taxon>
        <taxon>Geomesophilobacter</taxon>
    </lineage>
</organism>
<evidence type="ECO:0000313" key="1">
    <source>
        <dbReference type="EMBL" id="MBJ6727886.1"/>
    </source>
</evidence>
<name>A0A8J7S8W1_9BACT</name>
<proteinExistence type="predicted"/>
<reference evidence="1" key="1">
    <citation type="submission" date="2020-12" db="EMBL/GenBank/DDBJ databases">
        <title>Geomonas sp. Red875, isolated from river sediment.</title>
        <authorList>
            <person name="Xu Z."/>
            <person name="Zhang Z."/>
            <person name="Masuda Y."/>
            <person name="Itoh H."/>
            <person name="Senoo K."/>
        </authorList>
    </citation>
    <scope>NUCLEOTIDE SEQUENCE</scope>
    <source>
        <strain evidence="1">Red875</strain>
    </source>
</reference>
<evidence type="ECO:0000313" key="2">
    <source>
        <dbReference type="Proteomes" id="UP000636888"/>
    </source>
</evidence>
<protein>
    <submittedName>
        <fullName evidence="1">Transcriptional regulator</fullName>
    </submittedName>
</protein>
<dbReference type="RefSeq" id="WP_199387027.1">
    <property type="nucleotide sequence ID" value="NZ_JAEMHM010000032.1"/>
</dbReference>
<sequence>MRILIWILLGYLVYRMLRAKRTPELPKEDTATETFQDPVCGVFIPESDAVVGRLDGKKIHFCSMACLERYQKELANDNKNNTRREE</sequence>
<dbReference type="AlphaFoldDB" id="A0A8J7S8W1"/>
<dbReference type="Proteomes" id="UP000636888">
    <property type="component" value="Unassembled WGS sequence"/>
</dbReference>
<dbReference type="EMBL" id="JAEMHM010000032">
    <property type="protein sequence ID" value="MBJ6727886.1"/>
    <property type="molecule type" value="Genomic_DNA"/>
</dbReference>